<organism evidence="1 2">
    <name type="scientific">Schistosoma margrebowiei</name>
    <dbReference type="NCBI Taxonomy" id="48269"/>
    <lineage>
        <taxon>Eukaryota</taxon>
        <taxon>Metazoa</taxon>
        <taxon>Spiralia</taxon>
        <taxon>Lophotrochozoa</taxon>
        <taxon>Platyhelminthes</taxon>
        <taxon>Trematoda</taxon>
        <taxon>Digenea</taxon>
        <taxon>Strigeidida</taxon>
        <taxon>Schistosomatoidea</taxon>
        <taxon>Schistosomatidae</taxon>
        <taxon>Schistosoma</taxon>
    </lineage>
</organism>
<dbReference type="EMBL" id="UZAI01001663">
    <property type="protein sequence ID" value="VDO64178.1"/>
    <property type="molecule type" value="Genomic_DNA"/>
</dbReference>
<keyword evidence="2" id="KW-1185">Reference proteome</keyword>
<accession>A0A183LMJ3</accession>
<name>A0A183LMJ3_9TREM</name>
<evidence type="ECO:0000313" key="1">
    <source>
        <dbReference type="EMBL" id="VDO64178.1"/>
    </source>
</evidence>
<sequence length="51" mass="6263">MVTNGLNDLIHLNIDMVVFDLFEIYHSLRYRVQMKKIIWKNTLQQHEIYLD</sequence>
<dbReference type="AlphaFoldDB" id="A0A183LMJ3"/>
<dbReference type="Proteomes" id="UP000277204">
    <property type="component" value="Unassembled WGS sequence"/>
</dbReference>
<gene>
    <name evidence="1" type="ORF">SMRZ_LOCUS5021</name>
</gene>
<proteinExistence type="predicted"/>
<protein>
    <submittedName>
        <fullName evidence="1">Uncharacterized protein</fullName>
    </submittedName>
</protein>
<evidence type="ECO:0000313" key="2">
    <source>
        <dbReference type="Proteomes" id="UP000277204"/>
    </source>
</evidence>
<reference evidence="1 2" key="1">
    <citation type="submission" date="2018-11" db="EMBL/GenBank/DDBJ databases">
        <authorList>
            <consortium name="Pathogen Informatics"/>
        </authorList>
    </citation>
    <scope>NUCLEOTIDE SEQUENCE [LARGE SCALE GENOMIC DNA]</scope>
    <source>
        <strain evidence="1 2">Zambia</strain>
    </source>
</reference>